<dbReference type="RefSeq" id="WP_381184929.1">
    <property type="nucleotide sequence ID" value="NZ_JBHSFK010000046.1"/>
</dbReference>
<evidence type="ECO:0000313" key="3">
    <source>
        <dbReference type="Proteomes" id="UP001595839"/>
    </source>
</evidence>
<name>A0ABV9B5U2_9ACTN</name>
<accession>A0ABV9B5U2</accession>
<gene>
    <name evidence="2" type="ORF">ACFPIH_45805</name>
</gene>
<keyword evidence="3" id="KW-1185">Reference proteome</keyword>
<reference evidence="3" key="1">
    <citation type="journal article" date="2019" name="Int. J. Syst. Evol. Microbiol.">
        <title>The Global Catalogue of Microorganisms (GCM) 10K type strain sequencing project: providing services to taxonomists for standard genome sequencing and annotation.</title>
        <authorList>
            <consortium name="The Broad Institute Genomics Platform"/>
            <consortium name="The Broad Institute Genome Sequencing Center for Infectious Disease"/>
            <person name="Wu L."/>
            <person name="Ma J."/>
        </authorList>
    </citation>
    <scope>NUCLEOTIDE SEQUENCE [LARGE SCALE GENOMIC DNA]</scope>
    <source>
        <strain evidence="3">CGMCC 4.7177</strain>
    </source>
</reference>
<organism evidence="2 3">
    <name type="scientific">Streptomyces vulcanius</name>
    <dbReference type="NCBI Taxonomy" id="1441876"/>
    <lineage>
        <taxon>Bacteria</taxon>
        <taxon>Bacillati</taxon>
        <taxon>Actinomycetota</taxon>
        <taxon>Actinomycetes</taxon>
        <taxon>Kitasatosporales</taxon>
        <taxon>Streptomycetaceae</taxon>
        <taxon>Streptomyces</taxon>
    </lineage>
</organism>
<comment type="caution">
    <text evidence="2">The sequence shown here is derived from an EMBL/GenBank/DDBJ whole genome shotgun (WGS) entry which is preliminary data.</text>
</comment>
<protein>
    <submittedName>
        <fullName evidence="2">Uncharacterized protein</fullName>
    </submittedName>
</protein>
<evidence type="ECO:0000313" key="2">
    <source>
        <dbReference type="EMBL" id="MFC4506686.1"/>
    </source>
</evidence>
<evidence type="ECO:0000256" key="1">
    <source>
        <dbReference type="SAM" id="MobiDB-lite"/>
    </source>
</evidence>
<sequence>MSGGVVGYTYADDNLCPSCTIGRMRANSIKVARSSDHEEAIRRTAERIGVNFSSERSYDSGEFPKTITSQQTRTELTELPDGERGEIEDEKCDRCGKWMKLGEKSPTEAGLTRRVRDDYELPQALAREIARKLREWGLSHPAFITEDNVRQAAAMFPHDYATVHLSGDASLGLMPAPEYDEDPCFYCEQPYEKHTFVCETCGTNVPADIKHSHQVPVKGQLKFRTINK</sequence>
<dbReference type="Proteomes" id="UP001595839">
    <property type="component" value="Unassembled WGS sequence"/>
</dbReference>
<dbReference type="EMBL" id="JBHSFK010000046">
    <property type="protein sequence ID" value="MFC4506686.1"/>
    <property type="molecule type" value="Genomic_DNA"/>
</dbReference>
<proteinExistence type="predicted"/>
<feature type="region of interest" description="Disordered" evidence="1">
    <location>
        <begin position="55"/>
        <end position="74"/>
    </location>
</feature>